<dbReference type="InterPro" id="IPR016024">
    <property type="entry name" value="ARM-type_fold"/>
</dbReference>
<dbReference type="AlphaFoldDB" id="A0A6P7SDH4"/>
<organism evidence="4 5">
    <name type="scientific">Octopus sinensis</name>
    <name type="common">East Asian common octopus</name>
    <dbReference type="NCBI Taxonomy" id="2607531"/>
    <lineage>
        <taxon>Eukaryota</taxon>
        <taxon>Metazoa</taxon>
        <taxon>Spiralia</taxon>
        <taxon>Lophotrochozoa</taxon>
        <taxon>Mollusca</taxon>
        <taxon>Cephalopoda</taxon>
        <taxon>Coleoidea</taxon>
        <taxon>Octopodiformes</taxon>
        <taxon>Octopoda</taxon>
        <taxon>Incirrata</taxon>
        <taxon>Octopodidae</taxon>
        <taxon>Octopus</taxon>
    </lineage>
</organism>
<dbReference type="InterPro" id="IPR056857">
    <property type="entry name" value="TPR_AP5Z1_N"/>
</dbReference>
<dbReference type="InterPro" id="IPR028222">
    <property type="entry name" value="AP5Z1"/>
</dbReference>
<accession>A0A6P7SDH4</accession>
<evidence type="ECO:0000259" key="2">
    <source>
        <dbReference type="Pfam" id="PF25153"/>
    </source>
</evidence>
<reference evidence="5" key="1">
    <citation type="submission" date="2025-08" db="UniProtKB">
        <authorList>
            <consortium name="RefSeq"/>
        </authorList>
    </citation>
    <scope>IDENTIFICATION</scope>
</reference>
<evidence type="ECO:0000259" key="3">
    <source>
        <dbReference type="Pfam" id="PF25154"/>
    </source>
</evidence>
<gene>
    <name evidence="5" type="primary">LOC115211704</name>
</gene>
<proteinExistence type="predicted"/>
<dbReference type="GO" id="GO:0044599">
    <property type="term" value="C:AP-5 adaptor complex"/>
    <property type="evidence" value="ECO:0007669"/>
    <property type="project" value="InterPro"/>
</dbReference>
<dbReference type="InterPro" id="IPR056856">
    <property type="entry name" value="TPR_AP5Z1_C"/>
</dbReference>
<evidence type="ECO:0000313" key="4">
    <source>
        <dbReference type="Proteomes" id="UP000515154"/>
    </source>
</evidence>
<dbReference type="KEGG" id="osn:115211704"/>
<dbReference type="PANTHER" id="PTHR46488:SF1">
    <property type="entry name" value="AP-5 COMPLEX SUBUNIT ZETA-1"/>
    <property type="match status" value="1"/>
</dbReference>
<feature type="domain" description="AP-5 complex subunit zeta-1 C-terminal TPR" evidence="3">
    <location>
        <begin position="450"/>
        <end position="791"/>
    </location>
</feature>
<protein>
    <submittedName>
        <fullName evidence="5">AP-5 complex subunit zeta-1</fullName>
    </submittedName>
</protein>
<keyword evidence="4" id="KW-1185">Reference proteome</keyword>
<dbReference type="Pfam" id="PF14764">
    <property type="entry name" value="SPG48"/>
    <property type="match status" value="1"/>
</dbReference>
<feature type="domain" description="AP-5 complex subunit zeta-1 N-terminal TPR" evidence="2">
    <location>
        <begin position="6"/>
        <end position="267"/>
    </location>
</feature>
<feature type="domain" description="AP-5 complex subunit zeta-1 ARM repeats" evidence="1">
    <location>
        <begin position="320"/>
        <end position="438"/>
    </location>
</feature>
<dbReference type="RefSeq" id="XP_029636215.1">
    <property type="nucleotide sequence ID" value="XM_029780355.2"/>
</dbReference>
<dbReference type="PANTHER" id="PTHR46488">
    <property type="entry name" value="AP-5 COMPLEX SUBUNIT ZETA-1"/>
    <property type="match status" value="1"/>
</dbReference>
<name>A0A6P7SDH4_9MOLL</name>
<dbReference type="InterPro" id="IPR055450">
    <property type="entry name" value="AP5Z1_ARM"/>
</dbReference>
<sequence>MALAMVDAVLAQIRNTTAEDVQNICSSALISFSIPERHGQCMKLLRQLFLVLQNYNGKLCIPSKLLSNLFLSAVVVKKSNRECLLCKQIFIELLASDEDEDGNHMAEMFNNSVDVSKAIDSLPFYLVQGQKIGCLARMVSEAVRWLSSGNAEIDKQRRAFTFIVAVVSLHSEIIKRDDIGEVNKFISTWLMEASRYQAPNPYTRNLFKKEKTTLVSEIDGTPSKNFFTVLNVAQYNTDDQFLNLYTFSMLYQWLKHTIPVVSSTSDELQSLTSSQGTSSISLSPALPKEFALLTSRVIDYCFRVLDQCERKPKIAADIDFQNACLIETVNILDAVCKVDKEQTPRIFTEMKRLFTNLTTDNNRTPRILVNLLQFYINHSSTMVHDPQSAYDLFFGQLLSQKYNQCHFVFDTVMFLRDNLETLCYKTNILSKYFPNIFKILAWNPPTFVKEFEDLLPAMITQSTALEVFHRLLELPCLTALLEASEKLKKGDVNSIEPDSSSVQALQKSAYNPLFNFIMSPDSGHGDTINRLDELYEVLHDMRDHPRVINCAEVLPKLLGVYFSVILEDGSEEFTSCLVSVLLERVSLLYDVPGYKRNVRKLFADYIVKLLKLYPYIVIKQRGEIIDYLINTHNMKDDRFFMHLVWSVGEFCSCSLDNNCSAKIISKYYEVLETLMYEWSSTTLTLTTDEEFPPRLMSILMSATAKLASRCQDLIPRAVLCLGKVYSQLCTPNNLPRDTRNSLLSTAQEYINLFSFTNFASVILNPSSEIQNGRCHQDNMCLPVIMRATHNMVMTDKK</sequence>
<dbReference type="Proteomes" id="UP000515154">
    <property type="component" value="Linkage group LG5"/>
</dbReference>
<dbReference type="Pfam" id="PF25154">
    <property type="entry name" value="TPR_AP5Z1_C"/>
    <property type="match status" value="1"/>
</dbReference>
<dbReference type="SUPFAM" id="SSF48371">
    <property type="entry name" value="ARM repeat"/>
    <property type="match status" value="1"/>
</dbReference>
<evidence type="ECO:0000259" key="1">
    <source>
        <dbReference type="Pfam" id="PF14764"/>
    </source>
</evidence>
<dbReference type="Pfam" id="PF25153">
    <property type="entry name" value="TPR_AP5Z1"/>
    <property type="match status" value="1"/>
</dbReference>
<evidence type="ECO:0000313" key="5">
    <source>
        <dbReference type="RefSeq" id="XP_029636215.1"/>
    </source>
</evidence>